<organism evidence="3 4">
    <name type="scientific">Lachnellula subtilissima</name>
    <dbReference type="NCBI Taxonomy" id="602034"/>
    <lineage>
        <taxon>Eukaryota</taxon>
        <taxon>Fungi</taxon>
        <taxon>Dikarya</taxon>
        <taxon>Ascomycota</taxon>
        <taxon>Pezizomycotina</taxon>
        <taxon>Leotiomycetes</taxon>
        <taxon>Helotiales</taxon>
        <taxon>Lachnaceae</taxon>
        <taxon>Lachnellula</taxon>
    </lineage>
</organism>
<gene>
    <name evidence="3" type="ORF">LSUB1_G000421</name>
</gene>
<dbReference type="PROSITE" id="PS50097">
    <property type="entry name" value="BTB"/>
    <property type="match status" value="1"/>
</dbReference>
<keyword evidence="4" id="KW-1185">Reference proteome</keyword>
<feature type="region of interest" description="Disordered" evidence="1">
    <location>
        <begin position="1"/>
        <end position="20"/>
    </location>
</feature>
<comment type="caution">
    <text evidence="3">The sequence shown here is derived from an EMBL/GenBank/DDBJ whole genome shotgun (WGS) entry which is preliminary data.</text>
</comment>
<dbReference type="Pfam" id="PF00651">
    <property type="entry name" value="BTB"/>
    <property type="match status" value="1"/>
</dbReference>
<feature type="compositionally biased region" description="Polar residues" evidence="1">
    <location>
        <begin position="1"/>
        <end position="11"/>
    </location>
</feature>
<dbReference type="SUPFAM" id="SSF54695">
    <property type="entry name" value="POZ domain"/>
    <property type="match status" value="1"/>
</dbReference>
<evidence type="ECO:0000256" key="1">
    <source>
        <dbReference type="SAM" id="MobiDB-lite"/>
    </source>
</evidence>
<dbReference type="Gene3D" id="3.30.710.10">
    <property type="entry name" value="Potassium Channel Kv1.1, Chain A"/>
    <property type="match status" value="1"/>
</dbReference>
<evidence type="ECO:0000259" key="2">
    <source>
        <dbReference type="PROSITE" id="PS50097"/>
    </source>
</evidence>
<feature type="domain" description="BTB" evidence="2">
    <location>
        <begin position="48"/>
        <end position="115"/>
    </location>
</feature>
<dbReference type="AlphaFoldDB" id="A0A8H8S0V7"/>
<protein>
    <recommendedName>
        <fullName evidence="2">BTB domain-containing protein</fullName>
    </recommendedName>
</protein>
<dbReference type="EMBL" id="QGMJ01000008">
    <property type="protein sequence ID" value="TVY45694.1"/>
    <property type="molecule type" value="Genomic_DNA"/>
</dbReference>
<name>A0A8H8S0V7_9HELO</name>
<proteinExistence type="predicted"/>
<dbReference type="Proteomes" id="UP000462212">
    <property type="component" value="Unassembled WGS sequence"/>
</dbReference>
<dbReference type="InterPro" id="IPR011333">
    <property type="entry name" value="SKP1/BTB/POZ_sf"/>
</dbReference>
<dbReference type="InterPro" id="IPR000210">
    <property type="entry name" value="BTB/POZ_dom"/>
</dbReference>
<dbReference type="OrthoDB" id="194443at2759"/>
<accession>A0A8H8S0V7</accession>
<evidence type="ECO:0000313" key="3">
    <source>
        <dbReference type="EMBL" id="TVY45694.1"/>
    </source>
</evidence>
<sequence>MPDTVNHTVSAASDEPNAKRRKMEAKKFLKDLPADEFISVMNECLEGSRVITSVDGVEHSLPKNLVCSTSSFFDYAFNGNFREGDEQKMELKDVKKKSFDLVVQWMFTGQIVLPTACDGSAEIITELVGFFELADRLDIMGPFDSIIGTMRSQMCSNRNALLPQHIRDVAKLPRTTPPAH</sequence>
<reference evidence="3 4" key="1">
    <citation type="submission" date="2018-05" db="EMBL/GenBank/DDBJ databases">
        <title>Genome sequencing and assembly of the regulated plant pathogen Lachnellula willkommii and related sister species for the development of diagnostic species identification markers.</title>
        <authorList>
            <person name="Giroux E."/>
            <person name="Bilodeau G."/>
        </authorList>
    </citation>
    <scope>NUCLEOTIDE SEQUENCE [LARGE SCALE GENOMIC DNA]</scope>
    <source>
        <strain evidence="3 4">CBS 197.66</strain>
    </source>
</reference>
<evidence type="ECO:0000313" key="4">
    <source>
        <dbReference type="Proteomes" id="UP000462212"/>
    </source>
</evidence>